<evidence type="ECO:0000313" key="1">
    <source>
        <dbReference type="EMBL" id="DAD86745.1"/>
    </source>
</evidence>
<sequence>MNYNDITDDISLSSVLTRDPKYILGLLEETKDDRIIVKKPLDVIYPENYLTKKLAKLDQDLTVLGIVALVDPQTNKYAVLSIPGMITIPITEMKQFTYQEDVYRVLSLDAYDTLVLNTNIVKDETLDYYMYNYFVELARIPWYLNYLDILNIYSKDSYYIGQNLIDIPQVLEMLLANIARDPKNDKFMYRDKLKSMDDIKTNPPSWVPLRNVSLGSVDTYSKLMGSYFEEGLTSALADKSKKMTRIEKVLRS</sequence>
<organism evidence="1">
    <name type="scientific">Myoviridae sp. ct3wi9</name>
    <dbReference type="NCBI Taxonomy" id="2826610"/>
    <lineage>
        <taxon>Viruses</taxon>
        <taxon>Duplodnaviria</taxon>
        <taxon>Heunggongvirae</taxon>
        <taxon>Uroviricota</taxon>
        <taxon>Caudoviricetes</taxon>
    </lineage>
</organism>
<reference evidence="1" key="1">
    <citation type="journal article" date="2021" name="Proc. Natl. Acad. Sci. U.S.A.">
        <title>A Catalog of Tens of Thousands of Viruses from Human Metagenomes Reveals Hidden Associations with Chronic Diseases.</title>
        <authorList>
            <person name="Tisza M.J."/>
            <person name="Buck C.B."/>
        </authorList>
    </citation>
    <scope>NUCLEOTIDE SEQUENCE</scope>
    <source>
        <strain evidence="1">Ct3wi9</strain>
    </source>
</reference>
<proteinExistence type="predicted"/>
<protein>
    <submittedName>
        <fullName evidence="1">Uncharacterized protein</fullName>
    </submittedName>
</protein>
<name>A0A8S5MWM3_9CAUD</name>
<accession>A0A8S5MWM3</accession>
<dbReference type="EMBL" id="BK015006">
    <property type="protein sequence ID" value="DAD86745.1"/>
    <property type="molecule type" value="Genomic_DNA"/>
</dbReference>